<evidence type="ECO:0000256" key="3">
    <source>
        <dbReference type="ARBA" id="ARBA00022842"/>
    </source>
</evidence>
<reference evidence="9" key="1">
    <citation type="submission" date="2019-03" db="EMBL/GenBank/DDBJ databases">
        <authorList>
            <person name="Mank J."/>
            <person name="Almeida P."/>
        </authorList>
    </citation>
    <scope>NUCLEOTIDE SEQUENCE</scope>
    <source>
        <strain evidence="9">78183</strain>
    </source>
</reference>
<dbReference type="InterPro" id="IPR001906">
    <property type="entry name" value="Terpene_synth_N"/>
</dbReference>
<dbReference type="EMBL" id="CAADRP010001885">
    <property type="protein sequence ID" value="VFU55326.1"/>
    <property type="molecule type" value="Genomic_DNA"/>
</dbReference>
<dbReference type="InterPro" id="IPR044814">
    <property type="entry name" value="Terpene_cyclase_plant_C1"/>
</dbReference>
<evidence type="ECO:0000256" key="6">
    <source>
        <dbReference type="ARBA" id="ARBA00067923"/>
    </source>
</evidence>
<feature type="domain" description="Terpene synthase N-terminal" evidence="7">
    <location>
        <begin position="65"/>
        <end position="239"/>
    </location>
</feature>
<accession>A0A6N2MLV2</accession>
<dbReference type="Gene3D" id="1.10.600.10">
    <property type="entry name" value="Farnesyl Diphosphate Synthase"/>
    <property type="match status" value="2"/>
</dbReference>
<dbReference type="SUPFAM" id="SSF48239">
    <property type="entry name" value="Terpenoid cyclases/Protein prenyltransferases"/>
    <property type="match status" value="2"/>
</dbReference>
<dbReference type="GO" id="GO:0016102">
    <property type="term" value="P:diterpenoid biosynthetic process"/>
    <property type="evidence" value="ECO:0007669"/>
    <property type="project" value="InterPro"/>
</dbReference>
<evidence type="ECO:0000256" key="2">
    <source>
        <dbReference type="ARBA" id="ARBA00022723"/>
    </source>
</evidence>
<dbReference type="SFLD" id="SFLDG01014">
    <property type="entry name" value="Terpene_Cyclase_Like_1_N-term"/>
    <property type="match status" value="2"/>
</dbReference>
<dbReference type="SUPFAM" id="SSF48576">
    <property type="entry name" value="Terpenoid synthases"/>
    <property type="match status" value="2"/>
</dbReference>
<evidence type="ECO:0000256" key="4">
    <source>
        <dbReference type="ARBA" id="ARBA00023239"/>
    </source>
</evidence>
<dbReference type="EC" id="4.2.3.27" evidence="5"/>
<protein>
    <recommendedName>
        <fullName evidence="6">Isoprene synthase, chloroplastic</fullName>
        <ecNumber evidence="5">4.2.3.27</ecNumber>
    </recommendedName>
</protein>
<feature type="domain" description="Terpene synthase N-terminal" evidence="7">
    <location>
        <begin position="629"/>
        <end position="802"/>
    </location>
</feature>
<dbReference type="Pfam" id="PF01397">
    <property type="entry name" value="Terpene_synth"/>
    <property type="match status" value="2"/>
</dbReference>
<keyword evidence="2" id="KW-0479">Metal-binding</keyword>
<dbReference type="FunFam" id="1.50.10.130:FF:000001">
    <property type="entry name" value="Isoprene synthase, chloroplastic"/>
    <property type="match status" value="2"/>
</dbReference>
<dbReference type="SFLD" id="SFLDG01019">
    <property type="entry name" value="Terpene_Cyclase_Like_1_C_Termi"/>
    <property type="match status" value="2"/>
</dbReference>
<dbReference type="GO" id="GO:0120251">
    <property type="term" value="P:hydrocarbon biosynthetic process"/>
    <property type="evidence" value="ECO:0007669"/>
    <property type="project" value="UniProtKB-ARBA"/>
</dbReference>
<gene>
    <name evidence="9" type="ORF">SVIM_LOCUS392844</name>
</gene>
<dbReference type="InterPro" id="IPR050148">
    <property type="entry name" value="Terpene_synthase-like"/>
</dbReference>
<dbReference type="Pfam" id="PF03936">
    <property type="entry name" value="Terpene_synth_C"/>
    <property type="match status" value="2"/>
</dbReference>
<dbReference type="InterPro" id="IPR008930">
    <property type="entry name" value="Terpenoid_cyclase/PrenylTrfase"/>
</dbReference>
<sequence>MALTLFTSLPSVNSMNWKLEKPRHPLPRTFHKTRINLESTACSASLKKSHEESQRRSANYQPTTWSSDFLQSLKNDYADNIIYKDKGMELEEEVRCMINSGDMEMITILEMIDDIQRLGLGHRFEKDIKRKLDRISSSEQSSFEAEKSLHATALCFRLLRQHGYEVSQDIFDGFIDDQGNFMTYLHNDIEGMLSLYEASHLAYEGEEILEKAIKQTSMFLKKHLGNSDSINAERVRHALEVPLHHKMIMLEARWHIESYGKREDANPTLLELSKLYFNMVQSVLKGDLQEMSRWWHGLGLRSKLSFSRDRLMECFFWTVGMAFEPEFSSCRKGLTKVTSFITTIDDVYDVYGALDELELFTEAVERWDVSAVRNLPGYMKLCFLALFNSVNEMAYDHLKEHGEDAIPCLTRAHSYKKQNGAPTIITPSFEEYLENAWRSVSGTVILIHAYFLLGGNVSKQSLDYLVNYDELLRWPSIIFRLCNDLATSSAEIDRGETANSISCYMYETGASEAEARKHVEKLIQKAWRNMNKYQMDSETPFARRFVAAAINLARIAECTYQHGDGHGAPDSSLPSVNSMNWKLEKPRHPPPRTFHRTRINLRVTACSVSLKKSHEESKRRSANYQPTTWSSDFLQSLQNDYADSIYKDKAMELEEEVRCMINSGDMEMLTILEMIDDIQRLGLGHRFENDIKRKLDRISSSEQSSFEAEKSLHATALCFRLLRQHGYEVSQDIFDGFIDDQGNFMAYLHNDIEGMLSLYEASHLAYEGEEILEKAIKQTSMFLKNHLGNSDSINAERVSHALEVPLHHKMIMLEARWHIESYGKREDVNPNLLELSKLDFNMVQSVLQRDLQDMSRWWQDLGLRNKLSFSRDRLVECFFWNVGIAFEPEFSSCRKGLTKVTSFITTIDDVYDVYGALDELELFTEAVERWDVSAVGNLPGYMKLCFLALFNSVNEMAYDHLKEHGEDVIPCLTNAWADLCKAFLQEAKWSSNKITPSFEEYLENAWRSVSGTVILIHAYFLLGGNVSKQSLDYLVNYDELLRWPSIIFRLCNDLATSSAEIDRGETANSISCYMYETGASEAEARKHVEKLIQKAWRNMNKYQMDSETPFARRFVAAAINLARIAECTYQMRFMRPDSRSKE</sequence>
<feature type="domain" description="Terpene synthase metal-binding" evidence="8">
    <location>
        <begin position="298"/>
        <end position="528"/>
    </location>
</feature>
<evidence type="ECO:0000259" key="8">
    <source>
        <dbReference type="Pfam" id="PF03936"/>
    </source>
</evidence>
<dbReference type="CDD" id="cd00684">
    <property type="entry name" value="Terpene_cyclase_plant_C1"/>
    <property type="match status" value="2"/>
</dbReference>
<evidence type="ECO:0000256" key="1">
    <source>
        <dbReference type="ARBA" id="ARBA00001946"/>
    </source>
</evidence>
<dbReference type="PANTHER" id="PTHR31225:SF252">
    <property type="entry name" value="TERPENE SYNTHASE 12-RELATED"/>
    <property type="match status" value="1"/>
</dbReference>
<proteinExistence type="predicted"/>
<dbReference type="GO" id="GO:0034009">
    <property type="term" value="F:isoprene synthase activity"/>
    <property type="evidence" value="ECO:0007669"/>
    <property type="project" value="UniProtKB-EC"/>
</dbReference>
<keyword evidence="4" id="KW-0456">Lyase</keyword>
<dbReference type="InterPro" id="IPR008949">
    <property type="entry name" value="Isoprenoid_synthase_dom_sf"/>
</dbReference>
<comment type="cofactor">
    <cofactor evidence="1">
        <name>Mg(2+)</name>
        <dbReference type="ChEBI" id="CHEBI:18420"/>
    </cofactor>
</comment>
<dbReference type="InterPro" id="IPR034741">
    <property type="entry name" value="Terpene_cyclase-like_1_C"/>
</dbReference>
<evidence type="ECO:0000259" key="7">
    <source>
        <dbReference type="Pfam" id="PF01397"/>
    </source>
</evidence>
<name>A0A6N2MLV2_SALVM</name>
<dbReference type="InterPro" id="IPR036965">
    <property type="entry name" value="Terpene_synth_N_sf"/>
</dbReference>
<dbReference type="GO" id="GO:0000287">
    <property type="term" value="F:magnesium ion binding"/>
    <property type="evidence" value="ECO:0007669"/>
    <property type="project" value="InterPro"/>
</dbReference>
<evidence type="ECO:0000313" key="9">
    <source>
        <dbReference type="EMBL" id="VFU55326.1"/>
    </source>
</evidence>
<dbReference type="AlphaFoldDB" id="A0A6N2MLV2"/>
<dbReference type="Gene3D" id="1.50.10.130">
    <property type="entry name" value="Terpene synthase, N-terminal domain"/>
    <property type="match status" value="2"/>
</dbReference>
<dbReference type="InterPro" id="IPR005630">
    <property type="entry name" value="Terpene_synthase_metal-bd"/>
</dbReference>
<feature type="domain" description="Terpene synthase metal-binding" evidence="8">
    <location>
        <begin position="860"/>
        <end position="1097"/>
    </location>
</feature>
<dbReference type="FunFam" id="1.10.600.10:FF:000007">
    <property type="entry name" value="Isoprene synthase, chloroplastic"/>
    <property type="match status" value="2"/>
</dbReference>
<keyword evidence="3" id="KW-0460">Magnesium</keyword>
<dbReference type="PANTHER" id="PTHR31225">
    <property type="entry name" value="OS04G0344100 PROTEIN-RELATED"/>
    <property type="match status" value="1"/>
</dbReference>
<evidence type="ECO:0000256" key="5">
    <source>
        <dbReference type="ARBA" id="ARBA00066664"/>
    </source>
</evidence>
<dbReference type="SFLD" id="SFLDS00005">
    <property type="entry name" value="Isoprenoid_Synthase_Type_I"/>
    <property type="match status" value="2"/>
</dbReference>
<organism evidence="9">
    <name type="scientific">Salix viminalis</name>
    <name type="common">Common osier</name>
    <name type="synonym">Basket willow</name>
    <dbReference type="NCBI Taxonomy" id="40686"/>
    <lineage>
        <taxon>Eukaryota</taxon>
        <taxon>Viridiplantae</taxon>
        <taxon>Streptophyta</taxon>
        <taxon>Embryophyta</taxon>
        <taxon>Tracheophyta</taxon>
        <taxon>Spermatophyta</taxon>
        <taxon>Magnoliopsida</taxon>
        <taxon>eudicotyledons</taxon>
        <taxon>Gunneridae</taxon>
        <taxon>Pentapetalae</taxon>
        <taxon>rosids</taxon>
        <taxon>fabids</taxon>
        <taxon>Malpighiales</taxon>
        <taxon>Salicaceae</taxon>
        <taxon>Saliceae</taxon>
        <taxon>Salix</taxon>
    </lineage>
</organism>